<dbReference type="EMBL" id="JTDY01000996">
    <property type="protein sequence ID" value="KOB75161.1"/>
    <property type="molecule type" value="Genomic_DNA"/>
</dbReference>
<evidence type="ECO:0000313" key="2">
    <source>
        <dbReference type="Proteomes" id="UP000037510"/>
    </source>
</evidence>
<accession>A0A0L7LJ04</accession>
<dbReference type="AlphaFoldDB" id="A0A0L7LJ04"/>
<proteinExistence type="predicted"/>
<keyword evidence="2" id="KW-1185">Reference proteome</keyword>
<gene>
    <name evidence="1" type="ORF">OBRU01_07934</name>
</gene>
<evidence type="ECO:0000313" key="1">
    <source>
        <dbReference type="EMBL" id="KOB75161.1"/>
    </source>
</evidence>
<sequence length="79" mass="9097">MCTKVETIEAPQLPPPKVSRMLEKMKKKHNIVTDPASDEKQKEVEYQPDLLAISTQYSKIAYDFFKRGLAHLQDSKAYV</sequence>
<name>A0A0L7LJ04_OPEBR</name>
<comment type="caution">
    <text evidence="1">The sequence shown here is derived from an EMBL/GenBank/DDBJ whole genome shotgun (WGS) entry which is preliminary data.</text>
</comment>
<protein>
    <submittedName>
        <fullName evidence="1">Uncharacterized protein</fullName>
    </submittedName>
</protein>
<organism evidence="1 2">
    <name type="scientific">Operophtera brumata</name>
    <name type="common">Winter moth</name>
    <name type="synonym">Phalaena brumata</name>
    <dbReference type="NCBI Taxonomy" id="104452"/>
    <lineage>
        <taxon>Eukaryota</taxon>
        <taxon>Metazoa</taxon>
        <taxon>Ecdysozoa</taxon>
        <taxon>Arthropoda</taxon>
        <taxon>Hexapoda</taxon>
        <taxon>Insecta</taxon>
        <taxon>Pterygota</taxon>
        <taxon>Neoptera</taxon>
        <taxon>Endopterygota</taxon>
        <taxon>Lepidoptera</taxon>
        <taxon>Glossata</taxon>
        <taxon>Ditrysia</taxon>
        <taxon>Geometroidea</taxon>
        <taxon>Geometridae</taxon>
        <taxon>Larentiinae</taxon>
        <taxon>Operophtera</taxon>
    </lineage>
</organism>
<reference evidence="1 2" key="1">
    <citation type="journal article" date="2015" name="Genome Biol. Evol.">
        <title>The genome of winter moth (Operophtera brumata) provides a genomic perspective on sexual dimorphism and phenology.</title>
        <authorList>
            <person name="Derks M.F."/>
            <person name="Smit S."/>
            <person name="Salis L."/>
            <person name="Schijlen E."/>
            <person name="Bossers A."/>
            <person name="Mateman C."/>
            <person name="Pijl A.S."/>
            <person name="de Ridder D."/>
            <person name="Groenen M.A."/>
            <person name="Visser M.E."/>
            <person name="Megens H.J."/>
        </authorList>
    </citation>
    <scope>NUCLEOTIDE SEQUENCE [LARGE SCALE GENOMIC DNA]</scope>
    <source>
        <strain evidence="1">WM2013NL</strain>
        <tissue evidence="1">Head and thorax</tissue>
    </source>
</reference>
<dbReference type="Proteomes" id="UP000037510">
    <property type="component" value="Unassembled WGS sequence"/>
</dbReference>